<evidence type="ECO:0000259" key="1">
    <source>
        <dbReference type="SMART" id="SM01022"/>
    </source>
</evidence>
<dbReference type="AlphaFoldDB" id="A0A1Y0VQE2"/>
<dbReference type="InterPro" id="IPR007374">
    <property type="entry name" value="ASCH_domain"/>
</dbReference>
<dbReference type="SUPFAM" id="SSF88697">
    <property type="entry name" value="PUA domain-like"/>
    <property type="match status" value="1"/>
</dbReference>
<reference evidence="2 3" key="1">
    <citation type="submission" date="2017-05" db="EMBL/GenBank/DDBJ databases">
        <title>Genome sequence of Pediococcus pentosaceus strain SRCM100892.</title>
        <authorList>
            <person name="Cho S.H."/>
        </authorList>
    </citation>
    <scope>NUCLEOTIDE SEQUENCE [LARGE SCALE GENOMIC DNA]</scope>
    <source>
        <strain evidence="2 3">SRCM100892</strain>
    </source>
</reference>
<dbReference type="GO" id="GO:0030272">
    <property type="term" value="F:5-formyltetrahydrofolate cyclo-ligase activity"/>
    <property type="evidence" value="ECO:0007669"/>
    <property type="project" value="UniProtKB-EC"/>
</dbReference>
<protein>
    <submittedName>
        <fullName evidence="2">5-formyltetrahydrofolate cyclo-ligase</fullName>
        <ecNumber evidence="2">6.3.3.2</ecNumber>
    </submittedName>
</protein>
<dbReference type="Proteomes" id="UP000196118">
    <property type="component" value="Chromosome"/>
</dbReference>
<feature type="domain" description="ASCH" evidence="1">
    <location>
        <begin position="26"/>
        <end position="151"/>
    </location>
</feature>
<dbReference type="SMART" id="SM01022">
    <property type="entry name" value="ASCH"/>
    <property type="match status" value="1"/>
</dbReference>
<evidence type="ECO:0000313" key="2">
    <source>
        <dbReference type="EMBL" id="ARW20385.1"/>
    </source>
</evidence>
<dbReference type="Pfam" id="PF04266">
    <property type="entry name" value="ASCH"/>
    <property type="match status" value="1"/>
</dbReference>
<dbReference type="EC" id="6.3.3.2" evidence="2"/>
<dbReference type="PANTHER" id="PTHR39203:SF1">
    <property type="entry name" value="CYTOPLASMIC PROTEIN"/>
    <property type="match status" value="1"/>
</dbReference>
<dbReference type="InterPro" id="IPR009326">
    <property type="entry name" value="DUF984"/>
</dbReference>
<evidence type="ECO:0000313" key="3">
    <source>
        <dbReference type="Proteomes" id="UP000196118"/>
    </source>
</evidence>
<proteinExistence type="predicted"/>
<gene>
    <name evidence="2" type="ORF">S100892_01842</name>
</gene>
<keyword evidence="2" id="KW-0436">Ligase</keyword>
<dbReference type="CDD" id="cd06553">
    <property type="entry name" value="ASCH_Ef3133_like"/>
    <property type="match status" value="1"/>
</dbReference>
<dbReference type="InterPro" id="IPR015947">
    <property type="entry name" value="PUA-like_sf"/>
</dbReference>
<organism evidence="2 3">
    <name type="scientific">Pediococcus pentosaceus</name>
    <dbReference type="NCBI Taxonomy" id="1255"/>
    <lineage>
        <taxon>Bacteria</taxon>
        <taxon>Bacillati</taxon>
        <taxon>Bacillota</taxon>
        <taxon>Bacilli</taxon>
        <taxon>Lactobacillales</taxon>
        <taxon>Lactobacillaceae</taxon>
        <taxon>Pediococcus</taxon>
    </lineage>
</organism>
<dbReference type="RefSeq" id="WP_061812431.1">
    <property type="nucleotide sequence ID" value="NZ_CP085178.1"/>
</dbReference>
<dbReference type="PANTHER" id="PTHR39203">
    <property type="entry name" value="CYTOPLASMIC PROTEIN-RELATED"/>
    <property type="match status" value="1"/>
</dbReference>
<dbReference type="EMBL" id="CP021474">
    <property type="protein sequence ID" value="ARW20385.1"/>
    <property type="molecule type" value="Genomic_DNA"/>
</dbReference>
<accession>A0A1Y0VQE2</accession>
<name>A0A1Y0VQE2_PEDPE</name>
<sequence length="154" mass="17684">MATPAEKMWHDFTTKNKIEGKTYQTRWFGPQDQPDEINRLNALILSGKKRSTSKPLAYYSAEQEAVPQVGDYFILLNGDMKPIAIIQTVVSELIPFLRISGEHAYNEGEGDLSIEDWRARSLAKFTKLMQKYDTQFTEDKPVVSEVFKVVYSEK</sequence>
<dbReference type="PIRSF" id="PIRSF021320">
    <property type="entry name" value="DUF984"/>
    <property type="match status" value="1"/>
</dbReference>
<dbReference type="Gene3D" id="3.10.400.10">
    <property type="entry name" value="Sulfate adenylyltransferase"/>
    <property type="match status" value="1"/>
</dbReference>